<reference evidence="1 2" key="1">
    <citation type="submission" date="2019-10" db="EMBL/GenBank/DDBJ databases">
        <title>Bifidobacterium from non-human primates.</title>
        <authorList>
            <person name="Modesto M."/>
        </authorList>
    </citation>
    <scope>NUCLEOTIDE SEQUENCE [LARGE SCALE GENOMIC DNA]</scope>
    <source>
        <strain evidence="1 2">SMA15</strain>
    </source>
</reference>
<proteinExistence type="predicted"/>
<protein>
    <submittedName>
        <fullName evidence="1">Uncharacterized protein</fullName>
    </submittedName>
</protein>
<organism evidence="1 2">
    <name type="scientific">Bifidobacterium platyrrhinorum</name>
    <dbReference type="NCBI Taxonomy" id="2661628"/>
    <lineage>
        <taxon>Bacteria</taxon>
        <taxon>Bacillati</taxon>
        <taxon>Actinomycetota</taxon>
        <taxon>Actinomycetes</taxon>
        <taxon>Bifidobacteriales</taxon>
        <taxon>Bifidobacteriaceae</taxon>
        <taxon>Bifidobacterium</taxon>
    </lineage>
</organism>
<comment type="caution">
    <text evidence="1">The sequence shown here is derived from an EMBL/GenBank/DDBJ whole genome shotgun (WGS) entry which is preliminary data.</text>
</comment>
<keyword evidence="2" id="KW-1185">Reference proteome</keyword>
<dbReference type="Proteomes" id="UP000483293">
    <property type="component" value="Unassembled WGS sequence"/>
</dbReference>
<dbReference type="RefSeq" id="WP_163197888.1">
    <property type="nucleotide sequence ID" value="NZ_WHZV01000012.1"/>
</dbReference>
<sequence length="286" mass="30870">MRSMTYSCGANPQRVIDLIDPAGIMVRRIESLRTHSWDVELASHGIESAVRKATTVSLTGTCGDLTQLDEACRLFDADMAAATPLGGRGVAGTLRVDGWSQNALVTGVTPDYDPPGPATFEFSIALLDGVWRKPGDVQQYLADELVPDLDLDYPYDYPYDYAPGSRGQTVTNPAAAPMPFRMVIYGPAANPQITIGENLYALDITIPTGAYVTVESVDGNRTVVMTHENGDTENVFSSARRGTGLDGGEYIFQPIPAGTSDVAWRGFGFDLTVYEERSTPAWLTSS</sequence>
<gene>
    <name evidence="1" type="ORF">GFD21_10265</name>
</gene>
<evidence type="ECO:0000313" key="2">
    <source>
        <dbReference type="Proteomes" id="UP000483293"/>
    </source>
</evidence>
<evidence type="ECO:0000313" key="1">
    <source>
        <dbReference type="EMBL" id="NEG56129.1"/>
    </source>
</evidence>
<name>A0A6L9SVF7_9BIFI</name>
<dbReference type="EMBL" id="WHZV01000012">
    <property type="protein sequence ID" value="NEG56129.1"/>
    <property type="molecule type" value="Genomic_DNA"/>
</dbReference>
<accession>A0A6L9SVF7</accession>
<dbReference type="AlphaFoldDB" id="A0A6L9SVF7"/>